<dbReference type="InterPro" id="IPR036779">
    <property type="entry name" value="LysM_dom_sf"/>
</dbReference>
<dbReference type="PROSITE" id="PS51782">
    <property type="entry name" value="LYSM"/>
    <property type="match status" value="2"/>
</dbReference>
<reference evidence="5" key="1">
    <citation type="submission" date="2016-10" db="EMBL/GenBank/DDBJ databases">
        <authorList>
            <person name="Varghese N."/>
            <person name="Submissions S."/>
        </authorList>
    </citation>
    <scope>NUCLEOTIDE SEQUENCE [LARGE SCALE GENOMIC DNA]</scope>
    <source>
        <strain evidence="5">DSM 24213</strain>
    </source>
</reference>
<evidence type="ECO:0000256" key="2">
    <source>
        <dbReference type="SAM" id="SignalP"/>
    </source>
</evidence>
<accession>A0A1I4RLK5</accession>
<dbReference type="Gene3D" id="3.10.350.10">
    <property type="entry name" value="LysM domain"/>
    <property type="match status" value="2"/>
</dbReference>
<dbReference type="EMBL" id="FOUI01000007">
    <property type="protein sequence ID" value="SFM53155.1"/>
    <property type="molecule type" value="Genomic_DNA"/>
</dbReference>
<feature type="domain" description="LysM" evidence="3">
    <location>
        <begin position="353"/>
        <end position="396"/>
    </location>
</feature>
<evidence type="ECO:0000256" key="1">
    <source>
        <dbReference type="ARBA" id="ARBA00007734"/>
    </source>
</evidence>
<evidence type="ECO:0000259" key="3">
    <source>
        <dbReference type="PROSITE" id="PS51782"/>
    </source>
</evidence>
<dbReference type="SUPFAM" id="SSF54106">
    <property type="entry name" value="LysM domain"/>
    <property type="match status" value="2"/>
</dbReference>
<feature type="chain" id="PRO_5017467374" evidence="2">
    <location>
        <begin position="32"/>
        <end position="464"/>
    </location>
</feature>
<keyword evidence="2" id="KW-0732">Signal</keyword>
<dbReference type="OrthoDB" id="9815002at2"/>
<comment type="similarity">
    <text evidence="1">Belongs to the transglycosylase Slt family.</text>
</comment>
<dbReference type="Gene3D" id="1.10.530.10">
    <property type="match status" value="1"/>
</dbReference>
<dbReference type="SUPFAM" id="SSF53955">
    <property type="entry name" value="Lysozyme-like"/>
    <property type="match status" value="1"/>
</dbReference>
<dbReference type="STRING" id="1720063.SAMN05216217_10766"/>
<dbReference type="CDD" id="cd16894">
    <property type="entry name" value="MltD-like"/>
    <property type="match status" value="1"/>
</dbReference>
<dbReference type="InterPro" id="IPR023346">
    <property type="entry name" value="Lysozyme-like_dom_sf"/>
</dbReference>
<protein>
    <submittedName>
        <fullName evidence="4">Membrane-bound lytic murein transglycosylase D</fullName>
    </submittedName>
</protein>
<dbReference type="Pfam" id="PF01476">
    <property type="entry name" value="LysM"/>
    <property type="match status" value="2"/>
</dbReference>
<dbReference type="GO" id="GO:0008932">
    <property type="term" value="F:lytic endotransglycosylase activity"/>
    <property type="evidence" value="ECO:0007669"/>
    <property type="project" value="TreeGrafter"/>
</dbReference>
<name>A0A1I4RLK5_9GAMM</name>
<proteinExistence type="inferred from homology"/>
<dbReference type="PANTHER" id="PTHR33734">
    <property type="entry name" value="LYSM DOMAIN-CONTAINING GPI-ANCHORED PROTEIN 2"/>
    <property type="match status" value="1"/>
</dbReference>
<dbReference type="GO" id="GO:0000270">
    <property type="term" value="P:peptidoglycan metabolic process"/>
    <property type="evidence" value="ECO:0007669"/>
    <property type="project" value="InterPro"/>
</dbReference>
<organism evidence="4 5">
    <name type="scientific">Halopseudomonas yangmingensis</name>
    <dbReference type="NCBI Taxonomy" id="1720063"/>
    <lineage>
        <taxon>Bacteria</taxon>
        <taxon>Pseudomonadati</taxon>
        <taxon>Pseudomonadota</taxon>
        <taxon>Gammaproteobacteria</taxon>
        <taxon>Pseudomonadales</taxon>
        <taxon>Pseudomonadaceae</taxon>
        <taxon>Halopseudomonas</taxon>
    </lineage>
</organism>
<feature type="domain" description="LysM" evidence="3">
    <location>
        <begin position="420"/>
        <end position="463"/>
    </location>
</feature>
<dbReference type="SMART" id="SM00257">
    <property type="entry name" value="LysM"/>
    <property type="match status" value="2"/>
</dbReference>
<dbReference type="RefSeq" id="WP_093475328.1">
    <property type="nucleotide sequence ID" value="NZ_FOUI01000007.1"/>
</dbReference>
<sequence>MIRFNGHPQRSCRTILLAVGLAALVGCQTSAPISKQPAQGQVLPEAAHKAERQVSLRVAQRRAEASREQAIDSEETLDLWARIRNGFQLDPALLDNPRIERQRLVYAGQPRYFELTSERAGRYLHYVVEQLDQQEMPLELALLPFVESAYNPMAVSTSKAAGIWQFIPSTGLNFSLRQDRWYDGRRDIVESTRAAIEYLTRLNAMFEGDWLLALAAYNCGEGCVSRAVARNRSLGLPTDYWNLQLPAETMNYVPKLLALAQIIDSPDSHDTALPELPDQPYFARISIEQQLDLHTAASLASISPEEMRQLNPAFKQRITAPGGSFELLIPLEQADQFAEALASLPADQRLSFSQYRVQRGDTLSQIASRHGLTPDMIREHNNLKGTLIRVGQELVLPGVGTAIAQTSETPAATTQAAGAASYRVRAGDNLWSIARNNGIEVAQIKRLNRLENSALQVGQMLRLP</sequence>
<keyword evidence="5" id="KW-1185">Reference proteome</keyword>
<dbReference type="InterPro" id="IPR000189">
    <property type="entry name" value="Transglyc_AS"/>
</dbReference>
<evidence type="ECO:0000313" key="5">
    <source>
        <dbReference type="Proteomes" id="UP000243629"/>
    </source>
</evidence>
<dbReference type="PROSITE" id="PS51257">
    <property type="entry name" value="PROKAR_LIPOPROTEIN"/>
    <property type="match status" value="1"/>
</dbReference>
<dbReference type="PANTHER" id="PTHR33734:SF22">
    <property type="entry name" value="MEMBRANE-BOUND LYTIC MUREIN TRANSGLYCOSYLASE D"/>
    <property type="match status" value="1"/>
</dbReference>
<gene>
    <name evidence="4" type="ORF">SAMN05216217_10766</name>
</gene>
<evidence type="ECO:0000313" key="4">
    <source>
        <dbReference type="EMBL" id="SFM53155.1"/>
    </source>
</evidence>
<dbReference type="CDD" id="cd00118">
    <property type="entry name" value="LysM"/>
    <property type="match status" value="2"/>
</dbReference>
<dbReference type="PROSITE" id="PS00922">
    <property type="entry name" value="TRANSGLYCOSYLASE"/>
    <property type="match status" value="1"/>
</dbReference>
<dbReference type="InterPro" id="IPR008258">
    <property type="entry name" value="Transglycosylase_SLT_dom_1"/>
</dbReference>
<dbReference type="Pfam" id="PF01464">
    <property type="entry name" value="SLT"/>
    <property type="match status" value="1"/>
</dbReference>
<dbReference type="GO" id="GO:0016020">
    <property type="term" value="C:membrane"/>
    <property type="evidence" value="ECO:0007669"/>
    <property type="project" value="InterPro"/>
</dbReference>
<dbReference type="InterPro" id="IPR018392">
    <property type="entry name" value="LysM"/>
</dbReference>
<feature type="signal peptide" evidence="2">
    <location>
        <begin position="1"/>
        <end position="31"/>
    </location>
</feature>
<dbReference type="AlphaFoldDB" id="A0A1I4RLK5"/>
<dbReference type="Proteomes" id="UP000243629">
    <property type="component" value="Unassembled WGS sequence"/>
</dbReference>